<evidence type="ECO:0000313" key="2">
    <source>
        <dbReference type="EMBL" id="NWK56739.1"/>
    </source>
</evidence>
<keyword evidence="1" id="KW-1133">Transmembrane helix</keyword>
<accession>A0A851GHR5</accession>
<comment type="caution">
    <text evidence="2">The sequence shown here is derived from an EMBL/GenBank/DDBJ whole genome shotgun (WGS) entry which is preliminary data.</text>
</comment>
<reference evidence="2 3" key="1">
    <citation type="submission" date="2020-07" db="EMBL/GenBank/DDBJ databases">
        <title>Roseicoccus Jingziensis gen. nov., sp. nov., isolated from coastal seawater.</title>
        <authorList>
            <person name="Feng X."/>
        </authorList>
    </citation>
    <scope>NUCLEOTIDE SEQUENCE [LARGE SCALE GENOMIC DNA]</scope>
    <source>
        <strain evidence="2 3">N1E253</strain>
    </source>
</reference>
<keyword evidence="1" id="KW-0812">Transmembrane</keyword>
<proteinExistence type="predicted"/>
<sequence length="130" mass="14668">MAQQQQINQRKQELVLRLKASRQSITRGQQELKTKLSPKRFLHRIFTEKPKAVFAGSSLAGLGAALLLRRRKKSKKQPRPSQPLHLVLISWLLSLVKPVVKAWLLARAKEALVTRAETATTRPAPPARPL</sequence>
<dbReference type="RefSeq" id="WP_178933535.1">
    <property type="nucleotide sequence ID" value="NZ_JACBAZ010000005.1"/>
</dbReference>
<evidence type="ECO:0000313" key="3">
    <source>
        <dbReference type="Proteomes" id="UP000557872"/>
    </source>
</evidence>
<dbReference type="EMBL" id="JACBAZ010000005">
    <property type="protein sequence ID" value="NWK56739.1"/>
    <property type="molecule type" value="Genomic_DNA"/>
</dbReference>
<dbReference type="AlphaFoldDB" id="A0A851GHR5"/>
<protein>
    <submittedName>
        <fullName evidence="2">Uncharacterized protein</fullName>
    </submittedName>
</protein>
<feature type="transmembrane region" description="Helical" evidence="1">
    <location>
        <begin position="52"/>
        <end position="69"/>
    </location>
</feature>
<dbReference type="Proteomes" id="UP000557872">
    <property type="component" value="Unassembled WGS sequence"/>
</dbReference>
<keyword evidence="1" id="KW-0472">Membrane</keyword>
<name>A0A851GHR5_9BACT</name>
<gene>
    <name evidence="2" type="ORF">HW115_14035</name>
</gene>
<keyword evidence="3" id="KW-1185">Reference proteome</keyword>
<organism evidence="2 3">
    <name type="scientific">Oceaniferula marina</name>
    <dbReference type="NCBI Taxonomy" id="2748318"/>
    <lineage>
        <taxon>Bacteria</taxon>
        <taxon>Pseudomonadati</taxon>
        <taxon>Verrucomicrobiota</taxon>
        <taxon>Verrucomicrobiia</taxon>
        <taxon>Verrucomicrobiales</taxon>
        <taxon>Verrucomicrobiaceae</taxon>
        <taxon>Oceaniferula</taxon>
    </lineage>
</organism>
<evidence type="ECO:0000256" key="1">
    <source>
        <dbReference type="SAM" id="Phobius"/>
    </source>
</evidence>